<sequence length="120" mass="13300">MATQTTENELLRTALVVLGVIVLLPVLLMAFAMPMMGMMGWWGGGMFGRGVSPIWGFGMMLVWLLVLLGIGYALYRGLVGRSDSARTDDPALGELRTAFARGEISEEEFAMRREKLRTDR</sequence>
<evidence type="ECO:0000313" key="4">
    <source>
        <dbReference type="Proteomes" id="UP000186914"/>
    </source>
</evidence>
<proteinExistence type="predicted"/>
<dbReference type="RefSeq" id="WP_076433474.1">
    <property type="nucleotide sequence ID" value="NZ_FTNO01000008.1"/>
</dbReference>
<feature type="domain" description="SHOCT" evidence="2">
    <location>
        <begin position="91"/>
        <end position="116"/>
    </location>
</feature>
<keyword evidence="4" id="KW-1185">Reference proteome</keyword>
<protein>
    <submittedName>
        <fullName evidence="3">Putative membrane protein</fullName>
    </submittedName>
</protein>
<organism evidence="3 4">
    <name type="scientific">Haladaptatus litoreus</name>
    <dbReference type="NCBI Taxonomy" id="553468"/>
    <lineage>
        <taxon>Archaea</taxon>
        <taxon>Methanobacteriati</taxon>
        <taxon>Methanobacteriota</taxon>
        <taxon>Stenosarchaea group</taxon>
        <taxon>Halobacteria</taxon>
        <taxon>Halobacteriales</taxon>
        <taxon>Haladaptataceae</taxon>
        <taxon>Haladaptatus</taxon>
    </lineage>
</organism>
<evidence type="ECO:0000313" key="3">
    <source>
        <dbReference type="EMBL" id="SIR98018.1"/>
    </source>
</evidence>
<feature type="transmembrane region" description="Helical" evidence="1">
    <location>
        <begin position="54"/>
        <end position="75"/>
    </location>
</feature>
<dbReference type="EMBL" id="FTNO01000008">
    <property type="protein sequence ID" value="SIR98018.1"/>
    <property type="molecule type" value="Genomic_DNA"/>
</dbReference>
<evidence type="ECO:0000259" key="2">
    <source>
        <dbReference type="Pfam" id="PF09851"/>
    </source>
</evidence>
<dbReference type="Pfam" id="PF09851">
    <property type="entry name" value="SHOCT"/>
    <property type="match status" value="1"/>
</dbReference>
<dbReference type="InterPro" id="IPR018649">
    <property type="entry name" value="SHOCT"/>
</dbReference>
<dbReference type="OrthoDB" id="53394at2157"/>
<keyword evidence="1" id="KW-1133">Transmembrane helix</keyword>
<evidence type="ECO:0000256" key="1">
    <source>
        <dbReference type="SAM" id="Phobius"/>
    </source>
</evidence>
<gene>
    <name evidence="3" type="ORF">SAMN05421858_4939</name>
</gene>
<dbReference type="Proteomes" id="UP000186914">
    <property type="component" value="Unassembled WGS sequence"/>
</dbReference>
<keyword evidence="1" id="KW-0812">Transmembrane</keyword>
<keyword evidence="1" id="KW-0472">Membrane</keyword>
<name>A0A1N7FCA9_9EURY</name>
<dbReference type="AlphaFoldDB" id="A0A1N7FCA9"/>
<accession>A0A1N7FCA9</accession>
<reference evidence="4" key="1">
    <citation type="submission" date="2017-01" db="EMBL/GenBank/DDBJ databases">
        <authorList>
            <person name="Varghese N."/>
            <person name="Submissions S."/>
        </authorList>
    </citation>
    <scope>NUCLEOTIDE SEQUENCE [LARGE SCALE GENOMIC DNA]</scope>
    <source>
        <strain evidence="4">CGMCC 1.7737</strain>
    </source>
</reference>
<feature type="transmembrane region" description="Helical" evidence="1">
    <location>
        <begin position="12"/>
        <end position="34"/>
    </location>
</feature>